<reference evidence="2 3" key="1">
    <citation type="submission" date="2017-08" db="EMBL/GenBank/DDBJ databases">
        <title>Genome sequence of Streptomyces albireticuli NRRL B-1670.</title>
        <authorList>
            <person name="Graham D.E."/>
            <person name="Mahan K.M."/>
            <person name="Klingeman D.M."/>
            <person name="Hettich R.L."/>
            <person name="Parry R.J."/>
            <person name="Spain J.C."/>
        </authorList>
    </citation>
    <scope>NUCLEOTIDE SEQUENCE [LARGE SCALE GENOMIC DNA]</scope>
    <source>
        <strain evidence="2 3">NRRL B-1670</strain>
    </source>
</reference>
<gene>
    <name evidence="2" type="ORF">CK936_21570</name>
</gene>
<evidence type="ECO:0000313" key="3">
    <source>
        <dbReference type="Proteomes" id="UP000218944"/>
    </source>
</evidence>
<dbReference type="Proteomes" id="UP000218944">
    <property type="component" value="Unassembled WGS sequence"/>
</dbReference>
<feature type="compositionally biased region" description="Basic and acidic residues" evidence="1">
    <location>
        <begin position="100"/>
        <end position="111"/>
    </location>
</feature>
<accession>A0A2A2D5U7</accession>
<organism evidence="2 3">
    <name type="scientific">Streptomyces albireticuli</name>
    <dbReference type="NCBI Taxonomy" id="1940"/>
    <lineage>
        <taxon>Bacteria</taxon>
        <taxon>Bacillati</taxon>
        <taxon>Actinomycetota</taxon>
        <taxon>Actinomycetes</taxon>
        <taxon>Kitasatosporales</taxon>
        <taxon>Streptomycetaceae</taxon>
        <taxon>Streptomyces</taxon>
    </lineage>
</organism>
<dbReference type="AlphaFoldDB" id="A0A2A2D5U7"/>
<name>A0A2A2D5U7_9ACTN</name>
<comment type="caution">
    <text evidence="2">The sequence shown here is derived from an EMBL/GenBank/DDBJ whole genome shotgun (WGS) entry which is preliminary data.</text>
</comment>
<evidence type="ECO:0000256" key="1">
    <source>
        <dbReference type="SAM" id="MobiDB-lite"/>
    </source>
</evidence>
<dbReference type="RefSeq" id="WP_095582600.1">
    <property type="nucleotide sequence ID" value="NZ_JAJQQQ010000020.1"/>
</dbReference>
<feature type="compositionally biased region" description="Basic and acidic residues" evidence="1">
    <location>
        <begin position="121"/>
        <end position="132"/>
    </location>
</feature>
<dbReference type="EMBL" id="NSJV01000413">
    <property type="protein sequence ID" value="PAU46894.1"/>
    <property type="molecule type" value="Genomic_DNA"/>
</dbReference>
<proteinExistence type="predicted"/>
<evidence type="ECO:0000313" key="2">
    <source>
        <dbReference type="EMBL" id="PAU46894.1"/>
    </source>
</evidence>
<sequence length="139" mass="15137">MSSDLAPRPSGAVPVVADGDNRYKAVQTKLDTLGRALDDAGLGLEELTRSIRRNAKRAEDAARDVDNAELDPKFVELTSNVGVALGGAAVQVKRLHETAQETADLSHETKRTHSKLYGALDDIRSGRREKTPRPGFFNR</sequence>
<feature type="region of interest" description="Disordered" evidence="1">
    <location>
        <begin position="100"/>
        <end position="139"/>
    </location>
</feature>
<keyword evidence="3" id="KW-1185">Reference proteome</keyword>
<protein>
    <submittedName>
        <fullName evidence="2">Conjugal transfer protein TraB</fullName>
    </submittedName>
</protein>